<dbReference type="InterPro" id="IPR020904">
    <property type="entry name" value="Sc_DH/Rdtase_CS"/>
</dbReference>
<dbReference type="FunFam" id="3.40.50.720:FF:000084">
    <property type="entry name" value="Short-chain dehydrogenase reductase"/>
    <property type="match status" value="1"/>
</dbReference>
<dbReference type="RefSeq" id="WP_179514208.1">
    <property type="nucleotide sequence ID" value="NZ_JANFAV010000001.1"/>
</dbReference>
<keyword evidence="3" id="KW-1185">Reference proteome</keyword>
<dbReference type="PROSITE" id="PS00061">
    <property type="entry name" value="ADH_SHORT"/>
    <property type="match status" value="1"/>
</dbReference>
<dbReference type="Pfam" id="PF13561">
    <property type="entry name" value="adh_short_C2"/>
    <property type="match status" value="1"/>
</dbReference>
<dbReference type="InterPro" id="IPR002347">
    <property type="entry name" value="SDR_fam"/>
</dbReference>
<dbReference type="SUPFAM" id="SSF51735">
    <property type="entry name" value="NAD(P)-binding Rossmann-fold domains"/>
    <property type="match status" value="1"/>
</dbReference>
<evidence type="ECO:0000313" key="3">
    <source>
        <dbReference type="Proteomes" id="UP001165565"/>
    </source>
</evidence>
<organism evidence="2 3">
    <name type="scientific">Sphingomonas lycopersici</name>
    <dbReference type="NCBI Taxonomy" id="2951807"/>
    <lineage>
        <taxon>Bacteria</taxon>
        <taxon>Pseudomonadati</taxon>
        <taxon>Pseudomonadota</taxon>
        <taxon>Alphaproteobacteria</taxon>
        <taxon>Sphingomonadales</taxon>
        <taxon>Sphingomonadaceae</taxon>
        <taxon>Sphingomonas</taxon>
    </lineage>
</organism>
<dbReference type="CDD" id="cd05233">
    <property type="entry name" value="SDR_c"/>
    <property type="match status" value="1"/>
</dbReference>
<dbReference type="AlphaFoldDB" id="A0AA41Z3T2"/>
<dbReference type="PRINTS" id="PR00081">
    <property type="entry name" value="GDHRDH"/>
</dbReference>
<accession>A0AA41Z3T2</accession>
<evidence type="ECO:0000313" key="2">
    <source>
        <dbReference type="EMBL" id="MCW6533527.1"/>
    </source>
</evidence>
<dbReference type="PANTHER" id="PTHR42879:SF2">
    <property type="entry name" value="3-OXOACYL-[ACYL-CARRIER-PROTEIN] REDUCTASE FABG"/>
    <property type="match status" value="1"/>
</dbReference>
<dbReference type="GO" id="GO:0032787">
    <property type="term" value="P:monocarboxylic acid metabolic process"/>
    <property type="evidence" value="ECO:0007669"/>
    <property type="project" value="UniProtKB-ARBA"/>
</dbReference>
<dbReference type="EMBL" id="JANFAV010000001">
    <property type="protein sequence ID" value="MCW6533527.1"/>
    <property type="molecule type" value="Genomic_DNA"/>
</dbReference>
<dbReference type="Proteomes" id="UP001165565">
    <property type="component" value="Unassembled WGS sequence"/>
</dbReference>
<dbReference type="Gene3D" id="3.40.50.720">
    <property type="entry name" value="NAD(P)-binding Rossmann-like Domain"/>
    <property type="match status" value="1"/>
</dbReference>
<sequence length="249" mass="25273">MSDPAGRHILVTGASSGIGRATALLLAERGARVSLIARRAAALAAVRGAIEGESFAAPADVGDPAALLAAIDAAEAALGPIDGLFANAGTGGAFAPFADYDDATFEEVLRINLLAPFRAMKRVLPGMIARRRGAILVTGSLASVRGMAHNPGYVATKHGLLGLARAAALEAAPHGVRVNCIIPGFIETEMLANLGPDAHDAMRARTPQGRTGTAAELAEVAAFLLSDAASHVTGQSWAVDGGILDTLTL</sequence>
<comment type="caution">
    <text evidence="2">The sequence shown here is derived from an EMBL/GenBank/DDBJ whole genome shotgun (WGS) entry which is preliminary data.</text>
</comment>
<name>A0AA41Z3T2_9SPHN</name>
<dbReference type="InterPro" id="IPR036291">
    <property type="entry name" value="NAD(P)-bd_dom_sf"/>
</dbReference>
<evidence type="ECO:0000256" key="1">
    <source>
        <dbReference type="ARBA" id="ARBA00006484"/>
    </source>
</evidence>
<dbReference type="PANTHER" id="PTHR42879">
    <property type="entry name" value="3-OXOACYL-(ACYL-CARRIER-PROTEIN) REDUCTASE"/>
    <property type="match status" value="1"/>
</dbReference>
<gene>
    <name evidence="2" type="ORF">NEE01_01875</name>
</gene>
<protein>
    <submittedName>
        <fullName evidence="2">SDR family oxidoreductase</fullName>
    </submittedName>
</protein>
<reference evidence="2" key="1">
    <citation type="submission" date="2022-06" db="EMBL/GenBank/DDBJ databases">
        <title>Sphingomonas sp. nov. isolated from rhizosphere soil of tomato.</title>
        <authorList>
            <person name="Dong H."/>
            <person name="Gao R."/>
        </authorList>
    </citation>
    <scope>NUCLEOTIDE SEQUENCE</scope>
    <source>
        <strain evidence="2">MMSM24</strain>
    </source>
</reference>
<dbReference type="InterPro" id="IPR050259">
    <property type="entry name" value="SDR"/>
</dbReference>
<proteinExistence type="inferred from homology"/>
<comment type="similarity">
    <text evidence="1">Belongs to the short-chain dehydrogenases/reductases (SDR) family.</text>
</comment>